<dbReference type="Gene3D" id="3.60.15.10">
    <property type="entry name" value="Ribonuclease Z/Hydroxyacylglutathione hydrolase-like"/>
    <property type="match status" value="1"/>
</dbReference>
<sequence>MQFAILGSGSKGNATVVCSGQSRVLVDCGFSVKETEARLARVGLTPADIDGVLVTHEHSDHASGVVRLSRRFGLAVYATYGTASAAGLGELAHLHLISPHQRFDVGDLEVQPYPVPHDAREPVQFVVAHGGQRIGILSDAGAVTAHMQDVLSGCDALLLECNHCPEMLANGPYPAALKNRVASRLGHLSNEQSAALLGQLDRSRLQHLAVTHLSEKNNCPDRATQALVGVLGEHPQWLAVAGQDDGLGWRQLEL</sequence>
<dbReference type="SUPFAM" id="SSF56281">
    <property type="entry name" value="Metallo-hydrolase/oxidoreductase"/>
    <property type="match status" value="1"/>
</dbReference>
<accession>A0A1Y1SGD9</accession>
<dbReference type="Pfam" id="PF12706">
    <property type="entry name" value="Lactamase_B_2"/>
    <property type="match status" value="1"/>
</dbReference>
<comment type="caution">
    <text evidence="2">The sequence shown here is derived from an EMBL/GenBank/DDBJ whole genome shotgun (WGS) entry which is preliminary data.</text>
</comment>
<gene>
    <name evidence="2" type="ORF">ATO7_02585</name>
</gene>
<dbReference type="SMART" id="SM00849">
    <property type="entry name" value="Lactamase_B"/>
    <property type="match status" value="1"/>
</dbReference>
<dbReference type="OrthoDB" id="9803916at2"/>
<dbReference type="RefSeq" id="WP_083559349.1">
    <property type="nucleotide sequence ID" value="NZ_AQQV01000001.1"/>
</dbReference>
<protein>
    <submittedName>
        <fullName evidence="2">Beta-lactamase domain-containing protein</fullName>
    </submittedName>
</protein>
<dbReference type="STRING" id="1317117.ATO7_02585"/>
<evidence type="ECO:0000313" key="3">
    <source>
        <dbReference type="Proteomes" id="UP000192342"/>
    </source>
</evidence>
<evidence type="ECO:0000259" key="1">
    <source>
        <dbReference type="SMART" id="SM00849"/>
    </source>
</evidence>
<proteinExistence type="predicted"/>
<dbReference type="PANTHER" id="PTHR47619">
    <property type="entry name" value="METALLO-HYDROLASE YYCJ-RELATED"/>
    <property type="match status" value="1"/>
</dbReference>
<keyword evidence="3" id="KW-1185">Reference proteome</keyword>
<organism evidence="2 3">
    <name type="scientific">Oceanococcus atlanticus</name>
    <dbReference type="NCBI Taxonomy" id="1317117"/>
    <lineage>
        <taxon>Bacteria</taxon>
        <taxon>Pseudomonadati</taxon>
        <taxon>Pseudomonadota</taxon>
        <taxon>Gammaproteobacteria</taxon>
        <taxon>Chromatiales</taxon>
        <taxon>Oceanococcaceae</taxon>
        <taxon>Oceanococcus</taxon>
    </lineage>
</organism>
<reference evidence="2 3" key="1">
    <citation type="submission" date="2013-04" db="EMBL/GenBank/DDBJ databases">
        <title>Oceanococcus atlanticus 22II-S10r2 Genome Sequencing.</title>
        <authorList>
            <person name="Lai Q."/>
            <person name="Li G."/>
            <person name="Shao Z."/>
        </authorList>
    </citation>
    <scope>NUCLEOTIDE SEQUENCE [LARGE SCALE GENOMIC DNA]</scope>
    <source>
        <strain evidence="2 3">22II-S10r2</strain>
    </source>
</reference>
<dbReference type="EMBL" id="AQQV01000001">
    <property type="protein sequence ID" value="ORE88726.1"/>
    <property type="molecule type" value="Genomic_DNA"/>
</dbReference>
<evidence type="ECO:0000313" key="2">
    <source>
        <dbReference type="EMBL" id="ORE88726.1"/>
    </source>
</evidence>
<dbReference type="AlphaFoldDB" id="A0A1Y1SGD9"/>
<dbReference type="InterPro" id="IPR052533">
    <property type="entry name" value="WalJ/YycJ-like"/>
</dbReference>
<dbReference type="InterPro" id="IPR036866">
    <property type="entry name" value="RibonucZ/Hydroxyglut_hydro"/>
</dbReference>
<dbReference type="Proteomes" id="UP000192342">
    <property type="component" value="Unassembled WGS sequence"/>
</dbReference>
<dbReference type="InterPro" id="IPR001279">
    <property type="entry name" value="Metallo-B-lactamas"/>
</dbReference>
<feature type="domain" description="Metallo-beta-lactamase" evidence="1">
    <location>
        <begin position="11"/>
        <end position="187"/>
    </location>
</feature>
<name>A0A1Y1SGD9_9GAMM</name>
<dbReference type="PANTHER" id="PTHR47619:SF1">
    <property type="entry name" value="EXODEOXYRIBONUCLEASE WALJ"/>
    <property type="match status" value="1"/>
</dbReference>